<organism evidence="3 4">
    <name type="scientific">Halomicrobium mukohataei</name>
    <dbReference type="NCBI Taxonomy" id="57705"/>
    <lineage>
        <taxon>Archaea</taxon>
        <taxon>Methanobacteriati</taxon>
        <taxon>Methanobacteriota</taxon>
        <taxon>Stenosarchaea group</taxon>
        <taxon>Halobacteria</taxon>
        <taxon>Halobacteriales</taxon>
        <taxon>Haloarculaceae</taxon>
        <taxon>Halomicrobium</taxon>
    </lineage>
</organism>
<proteinExistence type="predicted"/>
<sequence>MALDVPVPDPPSLSGPQTRGEYEAIDNEIVDTSDDYRREEVEGFFQAGTWQDAFEEWTTSAGLSTAEFAVVERLDLIEAFDFYWDPASDEVGYRAPELPDDAADEYALDDPDGIDMALDSLGRIVSEVLENDYVLRDDDDFGFFDDEDVAYGDREE</sequence>
<dbReference type="RefSeq" id="WP_012807902.1">
    <property type="nucleotide sequence ID" value="NZ_CP039375.1"/>
</dbReference>
<dbReference type="Proteomes" id="UP000297053">
    <property type="component" value="Chromosome"/>
</dbReference>
<reference evidence="3 4" key="2">
    <citation type="submission" date="2019-04" db="EMBL/GenBank/DDBJ databases">
        <authorList>
            <person name="Yang S."/>
            <person name="Wei W."/>
        </authorList>
    </citation>
    <scope>NUCLEOTIDE SEQUENCE [LARGE SCALE GENOMIC DNA]</scope>
    <source>
        <strain evidence="4">ZP60</strain>
    </source>
</reference>
<name>A0A4D6KCZ5_9EURY</name>
<feature type="domain" description="DUF7992" evidence="2">
    <location>
        <begin position="3"/>
        <end position="139"/>
    </location>
</feature>
<evidence type="ECO:0000313" key="3">
    <source>
        <dbReference type="EMBL" id="QCD65055.1"/>
    </source>
</evidence>
<dbReference type="AlphaFoldDB" id="A0A4D6KCZ5"/>
<dbReference type="InterPro" id="IPR058305">
    <property type="entry name" value="DUF7992"/>
</dbReference>
<accession>A0A4D6KCZ5</accession>
<dbReference type="KEGG" id="halz:E5139_05145"/>
<reference evidence="3 4" key="1">
    <citation type="submission" date="2019-04" db="EMBL/GenBank/DDBJ databases">
        <title>Complete genome sequence of Arthrobacter sp. ZXY-2 associated with effective atrazine degradation and salt adaptation.</title>
        <authorList>
            <person name="Zhao X."/>
        </authorList>
    </citation>
    <scope>NUCLEOTIDE SEQUENCE [LARGE SCALE GENOMIC DNA]</scope>
    <source>
        <strain evidence="4">ZP60</strain>
    </source>
</reference>
<dbReference type="GeneID" id="42178299"/>
<dbReference type="Pfam" id="PF25955">
    <property type="entry name" value="DUF7992"/>
    <property type="match status" value="1"/>
</dbReference>
<protein>
    <recommendedName>
        <fullName evidence="2">DUF7992 domain-containing protein</fullName>
    </recommendedName>
</protein>
<feature type="region of interest" description="Disordered" evidence="1">
    <location>
        <begin position="1"/>
        <end position="23"/>
    </location>
</feature>
<dbReference type="EMBL" id="CP039375">
    <property type="protein sequence ID" value="QCD65055.1"/>
    <property type="molecule type" value="Genomic_DNA"/>
</dbReference>
<evidence type="ECO:0000313" key="4">
    <source>
        <dbReference type="Proteomes" id="UP000297053"/>
    </source>
</evidence>
<gene>
    <name evidence="3" type="ORF">E5139_05145</name>
</gene>
<evidence type="ECO:0000259" key="2">
    <source>
        <dbReference type="Pfam" id="PF25955"/>
    </source>
</evidence>
<evidence type="ECO:0000256" key="1">
    <source>
        <dbReference type="SAM" id="MobiDB-lite"/>
    </source>
</evidence>
<dbReference type="OMA" id="QDPGDYD"/>